<dbReference type="SUPFAM" id="SSF53448">
    <property type="entry name" value="Nucleotide-diphospho-sugar transferases"/>
    <property type="match status" value="1"/>
</dbReference>
<dbReference type="InterPro" id="IPR029044">
    <property type="entry name" value="Nucleotide-diphossugar_trans"/>
</dbReference>
<keyword evidence="3" id="KW-1185">Reference proteome</keyword>
<accession>A0A9X2D2P4</accession>
<dbReference type="Pfam" id="PF12919">
    <property type="entry name" value="TcdA_TcdB"/>
    <property type="match status" value="1"/>
</dbReference>
<dbReference type="InterPro" id="IPR024770">
    <property type="entry name" value="TcdA/TcdB_cat"/>
</dbReference>
<evidence type="ECO:0000313" key="3">
    <source>
        <dbReference type="Proteomes" id="UP001139721"/>
    </source>
</evidence>
<dbReference type="GO" id="GO:0016757">
    <property type="term" value="F:glycosyltransferase activity"/>
    <property type="evidence" value="ECO:0007669"/>
    <property type="project" value="InterPro"/>
</dbReference>
<dbReference type="RefSeq" id="WP_250424767.1">
    <property type="nucleotide sequence ID" value="NZ_JAJKBJ010000023.1"/>
</dbReference>
<feature type="domain" description="GT44" evidence="1">
    <location>
        <begin position="68"/>
        <end position="138"/>
    </location>
</feature>
<dbReference type="AlphaFoldDB" id="A0A9X2D2P4"/>
<proteinExistence type="predicted"/>
<dbReference type="Gene3D" id="3.90.550.20">
    <property type="match status" value="1"/>
</dbReference>
<name>A0A9X2D2P4_9GAMM</name>
<comment type="caution">
    <text evidence="2">The sequence shown here is derived from an EMBL/GenBank/DDBJ whole genome shotgun (WGS) entry which is preliminary data.</text>
</comment>
<dbReference type="EMBL" id="JAJKBJ010000023">
    <property type="protein sequence ID" value="MCL9685363.1"/>
    <property type="molecule type" value="Genomic_DNA"/>
</dbReference>
<gene>
    <name evidence="2" type="ORF">LOX96_14765</name>
</gene>
<protein>
    <recommendedName>
        <fullName evidence="1">GT44 domain-containing protein</fullName>
    </recommendedName>
</protein>
<organism evidence="2 3">
    <name type="scientific">Legionella maioricensis</name>
    <dbReference type="NCBI Taxonomy" id="2896528"/>
    <lineage>
        <taxon>Bacteria</taxon>
        <taxon>Pseudomonadati</taxon>
        <taxon>Pseudomonadota</taxon>
        <taxon>Gammaproteobacteria</taxon>
        <taxon>Legionellales</taxon>
        <taxon>Legionellaceae</taxon>
        <taxon>Legionella</taxon>
    </lineage>
</organism>
<evidence type="ECO:0000259" key="1">
    <source>
        <dbReference type="Pfam" id="PF12919"/>
    </source>
</evidence>
<sequence length="514" mass="57714">MMFSKVESNQKATPTAPKEFQFIWVGGDLPEKYLLNLRAAVTQAEKMGYKVNLWLSNPKQFHKTAAKMDINFYDKVKLRDINELTEFTNATFPEEGKKILSRIRQEMAGNKNYSAVADWLRILILLKEGGVYSDIDHLYLPHAQANGLDIQILTQLPEDLTPFKNKGIIVNNMFYCLTEVNGKKETMTTPVVNMERIKELLEKSKSTKCHLTPTDFLNCIGKPCPIIPEHNRVDWAKEQFPTNKTQFDIELPHGIKILGNHFPLKNGSAPKMKNAMMGNLGNSAVISKPDNCLMAALPGSQVLKQTLLKYLENYDSISHAQDPAFVLKRKATADDLAQIEETRYQDKVKGLKNGEGTEVLVDVKSLYVYKNKEGELLLFERSSRYISPLGVKRAPDTMLFNEDYSKRMICSSTHALSPIMISMNEMLPEAKLGDLLIPPSALADTIQLHWDNTWFGDPSLEIKPAFTDIDAHYASTFGVAAALSGVGLFATSTGKNRQTIAEESLAFSEQMHKS</sequence>
<reference evidence="2" key="1">
    <citation type="submission" date="2021-11" db="EMBL/GenBank/DDBJ databases">
        <title>Legionella maioricencis sp. nov., a new species isolated from hot water samples in Mallorca.</title>
        <authorList>
            <person name="Crespi S."/>
            <person name="Drasar V."/>
            <person name="Salva-Serra F."/>
            <person name="Jaen-Luchoro D."/>
            <person name="Pineiro-Iglesias B."/>
            <person name="Aliaga F."/>
            <person name="Fernandez-Juarez V."/>
            <person name="Coll G."/>
            <person name="Moore E.R.B."/>
            <person name="Bennasar-Figueras A."/>
        </authorList>
    </citation>
    <scope>NUCLEOTIDE SEQUENCE</scope>
    <source>
        <strain evidence="2">HCPI-6</strain>
    </source>
</reference>
<evidence type="ECO:0000313" key="2">
    <source>
        <dbReference type="EMBL" id="MCL9685363.1"/>
    </source>
</evidence>
<dbReference type="Proteomes" id="UP001139721">
    <property type="component" value="Unassembled WGS sequence"/>
</dbReference>